<evidence type="ECO:0000313" key="2">
    <source>
        <dbReference type="EMBL" id="CEP64919.1"/>
    </source>
</evidence>
<dbReference type="Proteomes" id="UP000054304">
    <property type="component" value="Unassembled WGS sequence"/>
</dbReference>
<gene>
    <name evidence="2" type="ORF">LALA0_S15e00364g</name>
</gene>
<dbReference type="HOGENOM" id="CLU_068099_1_0_1"/>
<accession>A0A0C7N410</accession>
<proteinExistence type="predicted"/>
<protein>
    <submittedName>
        <fullName evidence="2">LALA0S15e00364g1_1</fullName>
    </submittedName>
</protein>
<dbReference type="OrthoDB" id="5329385at2759"/>
<dbReference type="RefSeq" id="XP_022631116.1">
    <property type="nucleotide sequence ID" value="XM_022770522.1"/>
</dbReference>
<dbReference type="GeneID" id="34688489"/>
<organism evidence="2 3">
    <name type="scientific">Lachancea lanzarotensis</name>
    <dbReference type="NCBI Taxonomy" id="1245769"/>
    <lineage>
        <taxon>Eukaryota</taxon>
        <taxon>Fungi</taxon>
        <taxon>Dikarya</taxon>
        <taxon>Ascomycota</taxon>
        <taxon>Saccharomycotina</taxon>
        <taxon>Saccharomycetes</taxon>
        <taxon>Saccharomycetales</taxon>
        <taxon>Saccharomycetaceae</taxon>
        <taxon>Lachancea</taxon>
    </lineage>
</organism>
<dbReference type="Pfam" id="PF17119">
    <property type="entry name" value="MMU163"/>
    <property type="match status" value="1"/>
</dbReference>
<dbReference type="InterPro" id="IPR031342">
    <property type="entry name" value="Mug163-like"/>
</dbReference>
<name>A0A0C7N410_9SACH</name>
<dbReference type="EMBL" id="LN736374">
    <property type="protein sequence ID" value="CEP64919.1"/>
    <property type="molecule type" value="Genomic_DNA"/>
</dbReference>
<keyword evidence="3" id="KW-1185">Reference proteome</keyword>
<dbReference type="STRING" id="1245769.A0A0C7N410"/>
<evidence type="ECO:0000313" key="3">
    <source>
        <dbReference type="Proteomes" id="UP000054304"/>
    </source>
</evidence>
<evidence type="ECO:0000256" key="1">
    <source>
        <dbReference type="SAM" id="MobiDB-lite"/>
    </source>
</evidence>
<dbReference type="AlphaFoldDB" id="A0A0C7N410"/>
<feature type="region of interest" description="Disordered" evidence="1">
    <location>
        <begin position="138"/>
        <end position="159"/>
    </location>
</feature>
<sequence>MRFIMRHWRVSHARRFLYNNSQAAKVANLGLMTEYLSSEAVPHLLHKPIKLEKLDPNITLRLFPTTHAYLPRIQGITRYKHTMPLLTLVARSLVLHECSGLHVTGVETITGVSKEQRYNTITGNDKIVIHWQTCEDDRDREVDQTNSTSAKKHSFTQADLDEVGRKSDSSFNVTTHESINANTSPDQELLHYILSPDQKSSREFSGRPLTLLDELKKKLGSPRTLHGLFIFELNSDNTKILVHTIDNVEIFGRHEKQEAGASLAC</sequence>
<reference evidence="2 3" key="1">
    <citation type="submission" date="2014-12" db="EMBL/GenBank/DDBJ databases">
        <authorList>
            <person name="Neuveglise Cecile"/>
        </authorList>
    </citation>
    <scope>NUCLEOTIDE SEQUENCE [LARGE SCALE GENOMIC DNA]</scope>
    <source>
        <strain evidence="2 3">CBS 12615</strain>
    </source>
</reference>